<dbReference type="CDD" id="cd00093">
    <property type="entry name" value="HTH_XRE"/>
    <property type="match status" value="1"/>
</dbReference>
<dbReference type="RefSeq" id="WP_377117915.1">
    <property type="nucleotide sequence ID" value="NZ_JBHTHZ010000014.1"/>
</dbReference>
<sequence length="93" mass="10990">MKDETLLFRIKFGLRIKQLRVEKEIDQAVLASNLNKDKQFINRYENEGANPRADIIQEIAKVLKLDSIDKLFDFRTLNEADIQRLFKKVKDHS</sequence>
<evidence type="ECO:0000313" key="3">
    <source>
        <dbReference type="Proteomes" id="UP001597010"/>
    </source>
</evidence>
<protein>
    <submittedName>
        <fullName evidence="2">Helix-turn-helix domain-containing protein</fullName>
    </submittedName>
</protein>
<accession>A0ABW3AX57</accession>
<proteinExistence type="predicted"/>
<reference evidence="3" key="1">
    <citation type="journal article" date="2019" name="Int. J. Syst. Evol. Microbiol.">
        <title>The Global Catalogue of Microorganisms (GCM) 10K type strain sequencing project: providing services to taxonomists for standard genome sequencing and annotation.</title>
        <authorList>
            <consortium name="The Broad Institute Genomics Platform"/>
            <consortium name="The Broad Institute Genome Sequencing Center for Infectious Disease"/>
            <person name="Wu L."/>
            <person name="Ma J."/>
        </authorList>
    </citation>
    <scope>NUCLEOTIDE SEQUENCE [LARGE SCALE GENOMIC DNA]</scope>
    <source>
        <strain evidence="3">CCUG 61484</strain>
    </source>
</reference>
<dbReference type="InterPro" id="IPR001387">
    <property type="entry name" value="Cro/C1-type_HTH"/>
</dbReference>
<dbReference type="Proteomes" id="UP001597010">
    <property type="component" value="Unassembled WGS sequence"/>
</dbReference>
<dbReference type="Gene3D" id="1.10.260.40">
    <property type="entry name" value="lambda repressor-like DNA-binding domains"/>
    <property type="match status" value="1"/>
</dbReference>
<dbReference type="EMBL" id="JBHTHZ010000014">
    <property type="protein sequence ID" value="MFD0795477.1"/>
    <property type="molecule type" value="Genomic_DNA"/>
</dbReference>
<dbReference type="PROSITE" id="PS50943">
    <property type="entry name" value="HTH_CROC1"/>
    <property type="match status" value="1"/>
</dbReference>
<organism evidence="2 3">
    <name type="scientific">Mucilaginibacter litoreus</name>
    <dbReference type="NCBI Taxonomy" id="1048221"/>
    <lineage>
        <taxon>Bacteria</taxon>
        <taxon>Pseudomonadati</taxon>
        <taxon>Bacteroidota</taxon>
        <taxon>Sphingobacteriia</taxon>
        <taxon>Sphingobacteriales</taxon>
        <taxon>Sphingobacteriaceae</taxon>
        <taxon>Mucilaginibacter</taxon>
    </lineage>
</organism>
<comment type="caution">
    <text evidence="2">The sequence shown here is derived from an EMBL/GenBank/DDBJ whole genome shotgun (WGS) entry which is preliminary data.</text>
</comment>
<keyword evidence="3" id="KW-1185">Reference proteome</keyword>
<dbReference type="Pfam" id="PF01381">
    <property type="entry name" value="HTH_3"/>
    <property type="match status" value="1"/>
</dbReference>
<dbReference type="SMART" id="SM00530">
    <property type="entry name" value="HTH_XRE"/>
    <property type="match status" value="1"/>
</dbReference>
<dbReference type="SUPFAM" id="SSF47413">
    <property type="entry name" value="lambda repressor-like DNA-binding domains"/>
    <property type="match status" value="1"/>
</dbReference>
<gene>
    <name evidence="2" type="ORF">ACFQZX_17780</name>
</gene>
<feature type="domain" description="HTH cro/C1-type" evidence="1">
    <location>
        <begin position="16"/>
        <end position="71"/>
    </location>
</feature>
<evidence type="ECO:0000313" key="2">
    <source>
        <dbReference type="EMBL" id="MFD0795477.1"/>
    </source>
</evidence>
<dbReference type="InterPro" id="IPR010982">
    <property type="entry name" value="Lambda_DNA-bd_dom_sf"/>
</dbReference>
<evidence type="ECO:0000259" key="1">
    <source>
        <dbReference type="PROSITE" id="PS50943"/>
    </source>
</evidence>
<name>A0ABW3AX57_9SPHI</name>